<keyword evidence="3" id="KW-1185">Reference proteome</keyword>
<dbReference type="AlphaFoldDB" id="A0A1Y5SAY1"/>
<evidence type="ECO:0000256" key="1">
    <source>
        <dbReference type="SAM" id="Coils"/>
    </source>
</evidence>
<gene>
    <name evidence="2" type="ORF">AQS8620_01303</name>
</gene>
<protein>
    <submittedName>
        <fullName evidence="2">Uncharacterized protein</fullName>
    </submittedName>
</protein>
<dbReference type="Proteomes" id="UP000193862">
    <property type="component" value="Unassembled WGS sequence"/>
</dbReference>
<sequence>MLGPNVSVFWCGRIGPRIIRRKEVNIFKWLFGSKTPDVPSWTRNANGNFMKLASTYRITVFKSDQSGKEYWKFCYSIIEESGFDEDDPFYSDHYFSELDARDEADAFEAGQPLTKPTLQAEKSKKIRDQLDQRLDQQEVKFQELVAKIERARSAKTLTIKRIENLKKEANSRILQANNLAIQAIEHGTPSQDRRAGALDKKHKTLWPMIDSLPTPAP</sequence>
<evidence type="ECO:0000313" key="3">
    <source>
        <dbReference type="Proteomes" id="UP000193862"/>
    </source>
</evidence>
<dbReference type="EMBL" id="FWFS01000004">
    <property type="protein sequence ID" value="SLN36593.1"/>
    <property type="molecule type" value="Genomic_DNA"/>
</dbReference>
<feature type="coiled-coil region" evidence="1">
    <location>
        <begin position="120"/>
        <end position="179"/>
    </location>
</feature>
<accession>A0A1Y5SAY1</accession>
<reference evidence="2 3" key="1">
    <citation type="submission" date="2017-03" db="EMBL/GenBank/DDBJ databases">
        <authorList>
            <person name="Afonso C.L."/>
            <person name="Miller P.J."/>
            <person name="Scott M.A."/>
            <person name="Spackman E."/>
            <person name="Goraichik I."/>
            <person name="Dimitrov K.M."/>
            <person name="Suarez D.L."/>
            <person name="Swayne D.E."/>
        </authorList>
    </citation>
    <scope>NUCLEOTIDE SEQUENCE [LARGE SCALE GENOMIC DNA]</scope>
    <source>
        <strain evidence="2 3">CECT 8620</strain>
    </source>
</reference>
<keyword evidence="1" id="KW-0175">Coiled coil</keyword>
<name>A0A1Y5SAY1_9RHOB</name>
<proteinExistence type="predicted"/>
<organism evidence="2 3">
    <name type="scientific">Aquimixticola soesokkakensis</name>
    <dbReference type="NCBI Taxonomy" id="1519096"/>
    <lineage>
        <taxon>Bacteria</taxon>
        <taxon>Pseudomonadati</taxon>
        <taxon>Pseudomonadota</taxon>
        <taxon>Alphaproteobacteria</taxon>
        <taxon>Rhodobacterales</taxon>
        <taxon>Paracoccaceae</taxon>
        <taxon>Aquimixticola</taxon>
    </lineage>
</organism>
<evidence type="ECO:0000313" key="2">
    <source>
        <dbReference type="EMBL" id="SLN36593.1"/>
    </source>
</evidence>